<keyword evidence="3" id="KW-1185">Reference proteome</keyword>
<evidence type="ECO:0000313" key="3">
    <source>
        <dbReference type="Proteomes" id="UP000499080"/>
    </source>
</evidence>
<dbReference type="AlphaFoldDB" id="A0A4Y2ICN3"/>
<gene>
    <name evidence="1" type="ORF">AVEN_264666_1</name>
    <name evidence="2" type="ORF">AVEN_88724_1</name>
</gene>
<reference evidence="2 3" key="1">
    <citation type="journal article" date="2019" name="Sci. Rep.">
        <title>Orb-weaving spider Araneus ventricosus genome elucidates the spidroin gene catalogue.</title>
        <authorList>
            <person name="Kono N."/>
            <person name="Nakamura H."/>
            <person name="Ohtoshi R."/>
            <person name="Moran D.A.P."/>
            <person name="Shinohara A."/>
            <person name="Yoshida Y."/>
            <person name="Fujiwara M."/>
            <person name="Mori M."/>
            <person name="Tomita M."/>
            <person name="Arakawa K."/>
        </authorList>
    </citation>
    <scope>NUCLEOTIDE SEQUENCE [LARGE SCALE GENOMIC DNA]</scope>
</reference>
<comment type="caution">
    <text evidence="2">The sequence shown here is derived from an EMBL/GenBank/DDBJ whole genome shotgun (WGS) entry which is preliminary data.</text>
</comment>
<accession>A0A4Y2ICN3</accession>
<name>A0A4Y2ICN3_ARAVE</name>
<protein>
    <submittedName>
        <fullName evidence="2">Uncharacterized protein</fullName>
    </submittedName>
</protein>
<organism evidence="2 3">
    <name type="scientific">Araneus ventricosus</name>
    <name type="common">Orbweaver spider</name>
    <name type="synonym">Epeira ventricosa</name>
    <dbReference type="NCBI Taxonomy" id="182803"/>
    <lineage>
        <taxon>Eukaryota</taxon>
        <taxon>Metazoa</taxon>
        <taxon>Ecdysozoa</taxon>
        <taxon>Arthropoda</taxon>
        <taxon>Chelicerata</taxon>
        <taxon>Arachnida</taxon>
        <taxon>Araneae</taxon>
        <taxon>Araneomorphae</taxon>
        <taxon>Entelegynae</taxon>
        <taxon>Araneoidea</taxon>
        <taxon>Araneidae</taxon>
        <taxon>Araneus</taxon>
    </lineage>
</organism>
<dbReference type="Proteomes" id="UP000499080">
    <property type="component" value="Unassembled WGS sequence"/>
</dbReference>
<evidence type="ECO:0000313" key="2">
    <source>
        <dbReference type="EMBL" id="GBM75471.1"/>
    </source>
</evidence>
<evidence type="ECO:0000313" key="1">
    <source>
        <dbReference type="EMBL" id="GBM75464.1"/>
    </source>
</evidence>
<dbReference type="EMBL" id="BGPR01106171">
    <property type="protein sequence ID" value="GBM75464.1"/>
    <property type="molecule type" value="Genomic_DNA"/>
</dbReference>
<proteinExistence type="predicted"/>
<sequence>MPKCRACHTLTVQQGIWSRLQKHFDNDGPWADCSEILVGSFATLAPEQLAAQETLCDALEGSPDGFPVRFG</sequence>
<dbReference type="EMBL" id="BGPR01106173">
    <property type="protein sequence ID" value="GBM75471.1"/>
    <property type="molecule type" value="Genomic_DNA"/>
</dbReference>